<dbReference type="Proteomes" id="UP000009232">
    <property type="component" value="Chromosome"/>
</dbReference>
<organism evidence="1 2">
    <name type="scientific">Thiomicrospira cyclica (strain DSM 14477 / JCM 11371 / ALM1)</name>
    <name type="common">Thioalkalimicrobium cyclicum</name>
    <dbReference type="NCBI Taxonomy" id="717773"/>
    <lineage>
        <taxon>Bacteria</taxon>
        <taxon>Pseudomonadati</taxon>
        <taxon>Pseudomonadota</taxon>
        <taxon>Gammaproteobacteria</taxon>
        <taxon>Thiotrichales</taxon>
        <taxon>Piscirickettsiaceae</taxon>
        <taxon>Thiomicrospira</taxon>
    </lineage>
</organism>
<evidence type="ECO:0000313" key="2">
    <source>
        <dbReference type="Proteomes" id="UP000009232"/>
    </source>
</evidence>
<accession>F6DCW7</accession>
<dbReference type="HOGENOM" id="CLU_3012867_0_0_6"/>
<reference evidence="1 2" key="1">
    <citation type="submission" date="2011-05" db="EMBL/GenBank/DDBJ databases">
        <title>Complete sequence of Thioalkalimicrobium cyclicum ALM1.</title>
        <authorList>
            <consortium name="US DOE Joint Genome Institute"/>
            <person name="Lucas S."/>
            <person name="Han J."/>
            <person name="Lapidus A."/>
            <person name="Cheng J.-F."/>
            <person name="Goodwin L."/>
            <person name="Pitluck S."/>
            <person name="Peters L."/>
            <person name="Mikhailova N."/>
            <person name="Davenport K."/>
            <person name="Han C."/>
            <person name="Tapia R."/>
            <person name="Land M."/>
            <person name="Hauser L."/>
            <person name="Kyrpides N."/>
            <person name="Ivanova N."/>
            <person name="Pagani I."/>
            <person name="Kappler U."/>
            <person name="Woyke T."/>
        </authorList>
    </citation>
    <scope>NUCLEOTIDE SEQUENCE [LARGE SCALE GENOMIC DNA]</scope>
    <source>
        <strain evidence="2">DSM 14477 / JCM 11371 / ALM1</strain>
    </source>
</reference>
<name>F6DCW7_THICA</name>
<dbReference type="EMBL" id="CP002776">
    <property type="protein sequence ID" value="AEG31703.1"/>
    <property type="molecule type" value="Genomic_DNA"/>
</dbReference>
<dbReference type="KEGG" id="tcy:Thicy_0936"/>
<dbReference type="AlphaFoldDB" id="F6DCW7"/>
<evidence type="ECO:0000313" key="1">
    <source>
        <dbReference type="EMBL" id="AEG31703.1"/>
    </source>
</evidence>
<dbReference type="STRING" id="717773.Thicy_0936"/>
<dbReference type="RefSeq" id="WP_013835481.1">
    <property type="nucleotide sequence ID" value="NC_015581.1"/>
</dbReference>
<gene>
    <name evidence="1" type="ordered locus">Thicy_0936</name>
</gene>
<keyword evidence="2" id="KW-1185">Reference proteome</keyword>
<proteinExistence type="predicted"/>
<protein>
    <submittedName>
        <fullName evidence="1">Uncharacterized protein</fullName>
    </submittedName>
</protein>
<sequence length="56" mass="6542">MFSHNLFKKIARHHKKPSLQIDASKTCILTAVNQRKNKSQLVEILHAEQQVDLLQY</sequence>